<evidence type="ECO:0000256" key="5">
    <source>
        <dbReference type="ARBA" id="ARBA00022917"/>
    </source>
</evidence>
<dbReference type="InterPro" id="IPR042528">
    <property type="entry name" value="elF-2B_alpha_N"/>
</dbReference>
<dbReference type="EMBL" id="CADEPM010000003">
    <property type="protein sequence ID" value="CAB3402129.1"/>
    <property type="molecule type" value="Genomic_DNA"/>
</dbReference>
<dbReference type="GO" id="GO:0005851">
    <property type="term" value="C:eukaryotic translation initiation factor 2B complex"/>
    <property type="evidence" value="ECO:0007669"/>
    <property type="project" value="TreeGrafter"/>
</dbReference>
<dbReference type="InterPro" id="IPR037171">
    <property type="entry name" value="NagB/RpiA_transferase-like"/>
</dbReference>
<dbReference type="Gene3D" id="3.40.50.10470">
    <property type="entry name" value="Translation initiation factor eif-2b, domain 2"/>
    <property type="match status" value="1"/>
</dbReference>
<dbReference type="OrthoDB" id="10249309at2759"/>
<evidence type="ECO:0000313" key="12">
    <source>
        <dbReference type="Proteomes" id="UP000494206"/>
    </source>
</evidence>
<evidence type="ECO:0000256" key="6">
    <source>
        <dbReference type="ARBA" id="ARBA00043898"/>
    </source>
</evidence>
<organism evidence="11 12">
    <name type="scientific">Caenorhabditis bovis</name>
    <dbReference type="NCBI Taxonomy" id="2654633"/>
    <lineage>
        <taxon>Eukaryota</taxon>
        <taxon>Metazoa</taxon>
        <taxon>Ecdysozoa</taxon>
        <taxon>Nematoda</taxon>
        <taxon>Chromadorea</taxon>
        <taxon>Rhabditida</taxon>
        <taxon>Rhabditina</taxon>
        <taxon>Rhabditomorpha</taxon>
        <taxon>Rhabditoidea</taxon>
        <taxon>Rhabditidae</taxon>
        <taxon>Peloderinae</taxon>
        <taxon>Caenorhabditis</taxon>
    </lineage>
</organism>
<dbReference type="GO" id="GO:0005829">
    <property type="term" value="C:cytosol"/>
    <property type="evidence" value="ECO:0007669"/>
    <property type="project" value="UniProtKB-SubCell"/>
</dbReference>
<keyword evidence="12" id="KW-1185">Reference proteome</keyword>
<dbReference type="InterPro" id="IPR042529">
    <property type="entry name" value="IF_2B-like_C"/>
</dbReference>
<evidence type="ECO:0000313" key="11">
    <source>
        <dbReference type="EMBL" id="CAB3402129.1"/>
    </source>
</evidence>
<name>A0A8S1EM08_9PELO</name>
<dbReference type="GO" id="GO:0005085">
    <property type="term" value="F:guanyl-nucleotide exchange factor activity"/>
    <property type="evidence" value="ECO:0007669"/>
    <property type="project" value="TreeGrafter"/>
</dbReference>
<evidence type="ECO:0000256" key="10">
    <source>
        <dbReference type="RuleBase" id="RU003814"/>
    </source>
</evidence>
<comment type="subunit">
    <text evidence="9">Component of the translation initiation factor 2B (eIF2B) complex which is a heterodecamer of two sets of five different subunits: alpha, beta, gamma, delta and epsilon. Subunits alpha, beta and delta comprise a regulatory subcomplex and subunits epsilon and gamma comprise a catalytic subcomplex. Within the complex, the hexameric regulatory complex resides at the center, with the two heterodimeric catalytic subcomplexes bound on opposite sides.</text>
</comment>
<sequence length="306" mass="34451">MVSAPDFMKSFCKTLEQNPNKSASLAAIEILHDVLDKSQATTVTELQKELEGVVQAMQKTDYSSTSIRSATDLFRRFISLAPADLLDQADFSKLLEYYRKRGCSFIERVSRSRSLISKYSRPFFRNNINILTHSYSKVILEAMRDAQSSGVKFHVWVTESQPDASGKRMFEELKKLGIQTTLILDSCVGYIMERMQMVVVGAEGVMETGGIINKIGTLNVAIVAKTMNVPVFVMAESIKFVKEYPLNQADIPKEFKYRTSVIENKDLNVEHPEVDYTPPQYLNLLITDLGILPPAAVGEELVKLYI</sequence>
<comment type="caution">
    <text evidence="11">The sequence shown here is derived from an EMBL/GenBank/DDBJ whole genome shotgun (WGS) entry which is preliminary data.</text>
</comment>
<gene>
    <name evidence="11" type="ORF">CBOVIS_LOCUS4786</name>
</gene>
<comment type="function">
    <text evidence="6">Acts as a component of the translation initiation factor 2B (eIF2B) complex, which catalyzes the exchange of GDP for GTP on eukaryotic initiation factor 2 (eIF2) gamma subunit. Its guanine nucleotide exchange factor activity is repressed when bound to eIF2 complex phosphorylated on the alpha subunit, thereby limiting the amount of methionyl-initiator methionine tRNA available to the ribosome and consequently global translation is repressed.</text>
</comment>
<evidence type="ECO:0000256" key="7">
    <source>
        <dbReference type="ARBA" id="ARBA00044208"/>
    </source>
</evidence>
<dbReference type="SUPFAM" id="SSF100950">
    <property type="entry name" value="NagB/RpiA/CoA transferase-like"/>
    <property type="match status" value="1"/>
</dbReference>
<evidence type="ECO:0000256" key="8">
    <source>
        <dbReference type="ARBA" id="ARBA00044236"/>
    </source>
</evidence>
<keyword evidence="5" id="KW-0648">Protein biosynthesis</keyword>
<keyword evidence="4" id="KW-0396">Initiation factor</keyword>
<proteinExistence type="inferred from homology"/>
<reference evidence="11 12" key="1">
    <citation type="submission" date="2020-04" db="EMBL/GenBank/DDBJ databases">
        <authorList>
            <person name="Laetsch R D."/>
            <person name="Stevens L."/>
            <person name="Kumar S."/>
            <person name="Blaxter L. M."/>
        </authorList>
    </citation>
    <scope>NUCLEOTIDE SEQUENCE [LARGE SCALE GENOMIC DNA]</scope>
</reference>
<comment type="subcellular location">
    <subcellularLocation>
        <location evidence="1">Cytoplasm</location>
        <location evidence="1">Cytosol</location>
    </subcellularLocation>
</comment>
<protein>
    <recommendedName>
        <fullName evidence="7">Translation initiation factor eIF2B subunit alpha</fullName>
    </recommendedName>
    <alternativeName>
        <fullName evidence="8">eIF2B GDP-GTP exchange factor subunit alpha</fullName>
    </alternativeName>
</protein>
<comment type="similarity">
    <text evidence="2 10">Belongs to the eIF-2B alpha/beta/delta subunits family.</text>
</comment>
<dbReference type="InterPro" id="IPR051501">
    <property type="entry name" value="eIF2B_alpha/beta/delta"/>
</dbReference>
<evidence type="ECO:0000256" key="2">
    <source>
        <dbReference type="ARBA" id="ARBA00007251"/>
    </source>
</evidence>
<keyword evidence="3" id="KW-0963">Cytoplasm</keyword>
<dbReference type="InterPro" id="IPR000649">
    <property type="entry name" value="IF-2B-related"/>
</dbReference>
<dbReference type="Pfam" id="PF01008">
    <property type="entry name" value="IF-2B"/>
    <property type="match status" value="1"/>
</dbReference>
<dbReference type="Gene3D" id="1.20.120.1070">
    <property type="entry name" value="Translation initiation factor eIF-2B, N-terminal domain"/>
    <property type="match status" value="1"/>
</dbReference>
<dbReference type="PANTHER" id="PTHR45860:SF1">
    <property type="entry name" value="TRANSLATION INITIATION FACTOR EIF-2B SUBUNIT ALPHA"/>
    <property type="match status" value="1"/>
</dbReference>
<evidence type="ECO:0000256" key="1">
    <source>
        <dbReference type="ARBA" id="ARBA00004514"/>
    </source>
</evidence>
<dbReference type="GO" id="GO:0003743">
    <property type="term" value="F:translation initiation factor activity"/>
    <property type="evidence" value="ECO:0007669"/>
    <property type="project" value="UniProtKB-KW"/>
</dbReference>
<accession>A0A8S1EM08</accession>
<dbReference type="PANTHER" id="PTHR45860">
    <property type="entry name" value="TRANSLATION INITIATION FACTOR EIF-2B SUBUNIT ALPHA"/>
    <property type="match status" value="1"/>
</dbReference>
<evidence type="ECO:0000256" key="9">
    <source>
        <dbReference type="ARBA" id="ARBA00046432"/>
    </source>
</evidence>
<dbReference type="Proteomes" id="UP000494206">
    <property type="component" value="Unassembled WGS sequence"/>
</dbReference>
<evidence type="ECO:0000256" key="3">
    <source>
        <dbReference type="ARBA" id="ARBA00022490"/>
    </source>
</evidence>
<dbReference type="AlphaFoldDB" id="A0A8S1EM08"/>
<evidence type="ECO:0000256" key="4">
    <source>
        <dbReference type="ARBA" id="ARBA00022540"/>
    </source>
</evidence>